<dbReference type="AlphaFoldDB" id="A0A381TAJ8"/>
<proteinExistence type="predicted"/>
<organism evidence="1">
    <name type="scientific">marine metagenome</name>
    <dbReference type="NCBI Taxonomy" id="408172"/>
    <lineage>
        <taxon>unclassified sequences</taxon>
        <taxon>metagenomes</taxon>
        <taxon>ecological metagenomes</taxon>
    </lineage>
</organism>
<feature type="non-terminal residue" evidence="1">
    <location>
        <position position="43"/>
    </location>
</feature>
<evidence type="ECO:0000313" key="1">
    <source>
        <dbReference type="EMBL" id="SVA12608.1"/>
    </source>
</evidence>
<protein>
    <submittedName>
        <fullName evidence="1">Uncharacterized protein</fullName>
    </submittedName>
</protein>
<accession>A0A381TAJ8</accession>
<gene>
    <name evidence="1" type="ORF">METZ01_LOCUS65462</name>
</gene>
<sequence>MIKCEKLTHKNFLPFLEAKLFGEICPVKFDESPEAPLSRLDDG</sequence>
<dbReference type="EMBL" id="UINC01004207">
    <property type="protein sequence ID" value="SVA12608.1"/>
    <property type="molecule type" value="Genomic_DNA"/>
</dbReference>
<reference evidence="1" key="1">
    <citation type="submission" date="2018-05" db="EMBL/GenBank/DDBJ databases">
        <authorList>
            <person name="Lanie J.A."/>
            <person name="Ng W.-L."/>
            <person name="Kazmierczak K.M."/>
            <person name="Andrzejewski T.M."/>
            <person name="Davidsen T.M."/>
            <person name="Wayne K.J."/>
            <person name="Tettelin H."/>
            <person name="Glass J.I."/>
            <person name="Rusch D."/>
            <person name="Podicherti R."/>
            <person name="Tsui H.-C.T."/>
            <person name="Winkler M.E."/>
        </authorList>
    </citation>
    <scope>NUCLEOTIDE SEQUENCE</scope>
</reference>
<name>A0A381TAJ8_9ZZZZ</name>